<name>A0A068VI61_COFCA</name>
<sequence length="89" mass="9995">MHEVKNRAMDKPIHGKATGWIFESWYVLPLIIMDILSGSATSIFCSLSTIALQLVEIEFPRGLLETKFVSIQMTNAANEACLSFYRDIA</sequence>
<proteinExistence type="predicted"/>
<keyword evidence="2" id="KW-1185">Reference proteome</keyword>
<evidence type="ECO:0000313" key="2">
    <source>
        <dbReference type="Proteomes" id="UP000295252"/>
    </source>
</evidence>
<dbReference type="AlphaFoldDB" id="A0A068VI61"/>
<dbReference type="EMBL" id="HG739538">
    <property type="protein sequence ID" value="CDP19358.1"/>
    <property type="molecule type" value="Genomic_DNA"/>
</dbReference>
<dbReference type="Proteomes" id="UP000295252">
    <property type="component" value="Unassembled WGS sequence"/>
</dbReference>
<dbReference type="InParanoid" id="A0A068VI61"/>
<reference evidence="2" key="1">
    <citation type="journal article" date="2014" name="Science">
        <title>The coffee genome provides insight into the convergent evolution of caffeine biosynthesis.</title>
        <authorList>
            <person name="Denoeud F."/>
            <person name="Carretero-Paulet L."/>
            <person name="Dereeper A."/>
            <person name="Droc G."/>
            <person name="Guyot R."/>
            <person name="Pietrella M."/>
            <person name="Zheng C."/>
            <person name="Alberti A."/>
            <person name="Anthony F."/>
            <person name="Aprea G."/>
            <person name="Aury J.M."/>
            <person name="Bento P."/>
            <person name="Bernard M."/>
            <person name="Bocs S."/>
            <person name="Campa C."/>
            <person name="Cenci A."/>
            <person name="Combes M.C."/>
            <person name="Crouzillat D."/>
            <person name="Da Silva C."/>
            <person name="Daddiego L."/>
            <person name="De Bellis F."/>
            <person name="Dussert S."/>
            <person name="Garsmeur O."/>
            <person name="Gayraud T."/>
            <person name="Guignon V."/>
            <person name="Jahn K."/>
            <person name="Jamilloux V."/>
            <person name="Joet T."/>
            <person name="Labadie K."/>
            <person name="Lan T."/>
            <person name="Leclercq J."/>
            <person name="Lepelley M."/>
            <person name="Leroy T."/>
            <person name="Li L.T."/>
            <person name="Librado P."/>
            <person name="Lopez L."/>
            <person name="Munoz A."/>
            <person name="Noel B."/>
            <person name="Pallavicini A."/>
            <person name="Perrotta G."/>
            <person name="Poncet V."/>
            <person name="Pot D."/>
            <person name="Priyono X."/>
            <person name="Rigoreau M."/>
            <person name="Rouard M."/>
            <person name="Rozas J."/>
            <person name="Tranchant-Dubreuil C."/>
            <person name="VanBuren R."/>
            <person name="Zhang Q."/>
            <person name="Andrade A.C."/>
            <person name="Argout X."/>
            <person name="Bertrand B."/>
            <person name="de Kochko A."/>
            <person name="Graziosi G."/>
            <person name="Henry R.J."/>
            <person name="Jayarama X."/>
            <person name="Ming R."/>
            <person name="Nagai C."/>
            <person name="Rounsley S."/>
            <person name="Sankoff D."/>
            <person name="Giuliano G."/>
            <person name="Albert V.A."/>
            <person name="Wincker P."/>
            <person name="Lashermes P."/>
        </authorList>
    </citation>
    <scope>NUCLEOTIDE SEQUENCE [LARGE SCALE GENOMIC DNA]</scope>
    <source>
        <strain evidence="2">cv. DH200-94</strain>
    </source>
</reference>
<accession>A0A068VI61</accession>
<gene>
    <name evidence="1" type="ORF">GSCOC_T00012170001</name>
</gene>
<evidence type="ECO:0000313" key="1">
    <source>
        <dbReference type="EMBL" id="CDP19358.1"/>
    </source>
</evidence>
<organism evidence="1 2">
    <name type="scientific">Coffea canephora</name>
    <name type="common">Robusta coffee</name>
    <dbReference type="NCBI Taxonomy" id="49390"/>
    <lineage>
        <taxon>Eukaryota</taxon>
        <taxon>Viridiplantae</taxon>
        <taxon>Streptophyta</taxon>
        <taxon>Embryophyta</taxon>
        <taxon>Tracheophyta</taxon>
        <taxon>Spermatophyta</taxon>
        <taxon>Magnoliopsida</taxon>
        <taxon>eudicotyledons</taxon>
        <taxon>Gunneridae</taxon>
        <taxon>Pentapetalae</taxon>
        <taxon>asterids</taxon>
        <taxon>lamiids</taxon>
        <taxon>Gentianales</taxon>
        <taxon>Rubiaceae</taxon>
        <taxon>Ixoroideae</taxon>
        <taxon>Gardenieae complex</taxon>
        <taxon>Bertiereae - Coffeeae clade</taxon>
        <taxon>Coffeeae</taxon>
        <taxon>Coffea</taxon>
    </lineage>
</organism>
<dbReference type="Gramene" id="CDP19358">
    <property type="protein sequence ID" value="CDP19358"/>
    <property type="gene ID" value="GSCOC_T00012170001"/>
</dbReference>
<protein>
    <submittedName>
        <fullName evidence="1">DH200=94 genomic scaffold, scaffold_454</fullName>
    </submittedName>
</protein>